<feature type="transmembrane region" description="Helical" evidence="2">
    <location>
        <begin position="80"/>
        <end position="104"/>
    </location>
</feature>
<evidence type="ECO:0000256" key="1">
    <source>
        <dbReference type="ARBA" id="ARBA00022679"/>
    </source>
</evidence>
<protein>
    <submittedName>
        <fullName evidence="5">Rhamnosyltransferase</fullName>
    </submittedName>
</protein>
<keyword evidence="2" id="KW-0472">Membrane</keyword>
<evidence type="ECO:0000313" key="5">
    <source>
        <dbReference type="EMBL" id="GJM61266.1"/>
    </source>
</evidence>
<evidence type="ECO:0000256" key="2">
    <source>
        <dbReference type="SAM" id="Phobius"/>
    </source>
</evidence>
<dbReference type="AlphaFoldDB" id="A0AAN4VWG8"/>
<keyword evidence="1" id="KW-0808">Transferase</keyword>
<feature type="domain" description="Glycosyl transferase family 1" evidence="3">
    <location>
        <begin position="186"/>
        <end position="334"/>
    </location>
</feature>
<dbReference type="Pfam" id="PF00534">
    <property type="entry name" value="Glycos_transf_1"/>
    <property type="match status" value="1"/>
</dbReference>
<dbReference type="Proteomes" id="UP001310022">
    <property type="component" value="Unassembled WGS sequence"/>
</dbReference>
<dbReference type="Gene3D" id="3.40.50.2000">
    <property type="entry name" value="Glycogen Phosphorylase B"/>
    <property type="match status" value="1"/>
</dbReference>
<dbReference type="InterPro" id="IPR015393">
    <property type="entry name" value="DUF1972"/>
</dbReference>
<dbReference type="PANTHER" id="PTHR46401">
    <property type="entry name" value="GLYCOSYLTRANSFERASE WBBK-RELATED"/>
    <property type="match status" value="1"/>
</dbReference>
<dbReference type="PANTHER" id="PTHR46401:SF2">
    <property type="entry name" value="GLYCOSYLTRANSFERASE WBBK-RELATED"/>
    <property type="match status" value="1"/>
</dbReference>
<dbReference type="Pfam" id="PF09314">
    <property type="entry name" value="DUF1972"/>
    <property type="match status" value="1"/>
</dbReference>
<dbReference type="GO" id="GO:0009103">
    <property type="term" value="P:lipopolysaccharide biosynthetic process"/>
    <property type="evidence" value="ECO:0007669"/>
    <property type="project" value="TreeGrafter"/>
</dbReference>
<feature type="domain" description="DUF1972" evidence="4">
    <location>
        <begin position="4"/>
        <end position="175"/>
    </location>
</feature>
<evidence type="ECO:0000259" key="3">
    <source>
        <dbReference type="Pfam" id="PF00534"/>
    </source>
</evidence>
<evidence type="ECO:0000259" key="4">
    <source>
        <dbReference type="Pfam" id="PF09314"/>
    </source>
</evidence>
<sequence>MKEKIAVIGTVGVPACYGGFETLVHQLVLHLNQQFDFTVYCSAHHYPKGERPRNWNNAKLVYLPLKANGVQSILYDILSIIHALFFADVLLILGVSGCIILPFVKLFRNKKVIVHIDGLEWKRAKWHPLAKAYLKFAEMIAVRFSDADIADNEAIRKYTALRYKSLSACIAYGGDQAEKVIANAQDFQNFPFLQKPYAFGVCRIEPENNIHLILEAFSTQENLPLVLVGNWDNSPYGQKLKQIYKGHSHLHLLDPIYENRPLNLIRSRCFCYIHGHSAGGTNPSLVEAMNLNLPIIAFDVIYNRCTTNEQAFYFKDHQSLNDLLQRLTKEEYQQCSHRMYDLAQTHYQWAQISQQYTSLINGIMEDYQKPEISSYPIPQHLIQPWETSQTIPEPAQKLA</sequence>
<gene>
    <name evidence="5" type="primary">rgpA</name>
    <name evidence="5" type="ORF">PEDI_18180</name>
</gene>
<name>A0AAN4VWG8_9BACT</name>
<dbReference type="InterPro" id="IPR001296">
    <property type="entry name" value="Glyco_trans_1"/>
</dbReference>
<keyword evidence="6" id="KW-1185">Reference proteome</keyword>
<comment type="caution">
    <text evidence="5">The sequence shown here is derived from an EMBL/GenBank/DDBJ whole genome shotgun (WGS) entry which is preliminary data.</text>
</comment>
<organism evidence="5 6">
    <name type="scientific">Persicobacter diffluens</name>
    <dbReference type="NCBI Taxonomy" id="981"/>
    <lineage>
        <taxon>Bacteria</taxon>
        <taxon>Pseudomonadati</taxon>
        <taxon>Bacteroidota</taxon>
        <taxon>Cytophagia</taxon>
        <taxon>Cytophagales</taxon>
        <taxon>Persicobacteraceae</taxon>
        <taxon>Persicobacter</taxon>
    </lineage>
</organism>
<dbReference type="RefSeq" id="WP_338236844.1">
    <property type="nucleotide sequence ID" value="NZ_BQKE01000001.1"/>
</dbReference>
<dbReference type="EMBL" id="BQKE01000001">
    <property type="protein sequence ID" value="GJM61266.1"/>
    <property type="molecule type" value="Genomic_DNA"/>
</dbReference>
<proteinExistence type="predicted"/>
<keyword evidence="2" id="KW-1133">Transmembrane helix</keyword>
<dbReference type="SUPFAM" id="SSF53756">
    <property type="entry name" value="UDP-Glycosyltransferase/glycogen phosphorylase"/>
    <property type="match status" value="1"/>
</dbReference>
<accession>A0AAN4VWG8</accession>
<reference evidence="5 6" key="1">
    <citation type="submission" date="2021-12" db="EMBL/GenBank/DDBJ databases">
        <title>Genome sequencing of bacteria with rrn-lacking chromosome and rrn-plasmid.</title>
        <authorList>
            <person name="Anda M."/>
            <person name="Iwasaki W."/>
        </authorList>
    </citation>
    <scope>NUCLEOTIDE SEQUENCE [LARGE SCALE GENOMIC DNA]</scope>
    <source>
        <strain evidence="5 6">NBRC 15940</strain>
    </source>
</reference>
<dbReference type="GO" id="GO:0016757">
    <property type="term" value="F:glycosyltransferase activity"/>
    <property type="evidence" value="ECO:0007669"/>
    <property type="project" value="InterPro"/>
</dbReference>
<evidence type="ECO:0000313" key="6">
    <source>
        <dbReference type="Proteomes" id="UP001310022"/>
    </source>
</evidence>
<keyword evidence="2" id="KW-0812">Transmembrane</keyword>